<sequence length="509" mass="54795">MTGCGLEPILALLAEAAGTRRQDARIVTTHISVILLAGKTAFKLKRPVRLPYLDFSTSEKRLAACERELWLNRRTAPALYRRVRRVTREADGELALDGAGVLVEAVVEMGRFGDDALFDRIATEGRLTPALITTLAQRIAAFHAGAHIDERRGGAETMAAVLAINAKGFALTDRLPADDVVALNAACEAALVRHRRLLDRRGREGRIRRCHGDLHLRNICLLDGQPTLFDALEFDEDLATTDVLYDLAFVLMDLWHRGLASLANRLMNRYLDETGDEGGLSLLPFFMAVRASVRAHVLAVQAGADATVIAEARAYLALAGRCLAPPVIRLVAVGGLSGSGKSTVAAALADRVGPPPGARVLASDRIRKRRFGVVAEARLPPDAYRSAVSEAVYAEQASRAAAILKGGHGVVVEAVFDRAPDRERIAQAAQTAQVPFQGIWLEAQPQTLMARVEARRGDPSDATAAVVRTQLAQAEAVRDWTRVSAEADAETVCRRACEIVDAAARPGAA</sequence>
<comment type="caution">
    <text evidence="2">The sequence shown here is derived from an EMBL/GenBank/DDBJ whole genome shotgun (WGS) entry which is preliminary data.</text>
</comment>
<dbReference type="Pfam" id="PF01636">
    <property type="entry name" value="APH"/>
    <property type="match status" value="1"/>
</dbReference>
<dbReference type="InterPro" id="IPR027417">
    <property type="entry name" value="P-loop_NTPase"/>
</dbReference>
<gene>
    <name evidence="2" type="ORF">ACFPN9_20685</name>
</gene>
<dbReference type="PANTHER" id="PTHR43883">
    <property type="entry name" value="SLR0207 PROTEIN"/>
    <property type="match status" value="1"/>
</dbReference>
<proteinExistence type="predicted"/>
<dbReference type="SUPFAM" id="SSF56112">
    <property type="entry name" value="Protein kinase-like (PK-like)"/>
    <property type="match status" value="1"/>
</dbReference>
<dbReference type="Gene3D" id="3.40.50.300">
    <property type="entry name" value="P-loop containing nucleotide triphosphate hydrolases"/>
    <property type="match status" value="1"/>
</dbReference>
<dbReference type="SUPFAM" id="SSF52540">
    <property type="entry name" value="P-loop containing nucleoside triphosphate hydrolases"/>
    <property type="match status" value="1"/>
</dbReference>
<dbReference type="InterPro" id="IPR002575">
    <property type="entry name" value="Aminoglycoside_PTrfase"/>
</dbReference>
<reference evidence="3" key="1">
    <citation type="journal article" date="2019" name="Int. J. Syst. Evol. Microbiol.">
        <title>The Global Catalogue of Microorganisms (GCM) 10K type strain sequencing project: providing services to taxonomists for standard genome sequencing and annotation.</title>
        <authorList>
            <consortium name="The Broad Institute Genomics Platform"/>
            <consortium name="The Broad Institute Genome Sequencing Center for Infectious Disease"/>
            <person name="Wu L."/>
            <person name="Ma J."/>
        </authorList>
    </citation>
    <scope>NUCLEOTIDE SEQUENCE [LARGE SCALE GENOMIC DNA]</scope>
    <source>
        <strain evidence="3">CCUG 43117</strain>
    </source>
</reference>
<evidence type="ECO:0000313" key="2">
    <source>
        <dbReference type="EMBL" id="MFC5507664.1"/>
    </source>
</evidence>
<evidence type="ECO:0000313" key="3">
    <source>
        <dbReference type="Proteomes" id="UP001596060"/>
    </source>
</evidence>
<dbReference type="RefSeq" id="WP_066722363.1">
    <property type="nucleotide sequence ID" value="NZ_JBHSLU010000068.1"/>
</dbReference>
<evidence type="ECO:0000259" key="1">
    <source>
        <dbReference type="Pfam" id="PF01636"/>
    </source>
</evidence>
<feature type="domain" description="Aminoglycoside phosphotransferase" evidence="1">
    <location>
        <begin position="126"/>
        <end position="275"/>
    </location>
</feature>
<protein>
    <submittedName>
        <fullName evidence="2">AAA family ATPase</fullName>
    </submittedName>
</protein>
<organism evidence="2 3">
    <name type="scientific">Bosea massiliensis</name>
    <dbReference type="NCBI Taxonomy" id="151419"/>
    <lineage>
        <taxon>Bacteria</taxon>
        <taxon>Pseudomonadati</taxon>
        <taxon>Pseudomonadota</taxon>
        <taxon>Alphaproteobacteria</taxon>
        <taxon>Hyphomicrobiales</taxon>
        <taxon>Boseaceae</taxon>
        <taxon>Bosea</taxon>
    </lineage>
</organism>
<dbReference type="Proteomes" id="UP001596060">
    <property type="component" value="Unassembled WGS sequence"/>
</dbReference>
<dbReference type="EMBL" id="JBHSLU010000068">
    <property type="protein sequence ID" value="MFC5507664.1"/>
    <property type="molecule type" value="Genomic_DNA"/>
</dbReference>
<dbReference type="InterPro" id="IPR011009">
    <property type="entry name" value="Kinase-like_dom_sf"/>
</dbReference>
<dbReference type="PANTHER" id="PTHR43883:SF1">
    <property type="entry name" value="GLUCONOKINASE"/>
    <property type="match status" value="1"/>
</dbReference>
<dbReference type="InterPro" id="IPR052732">
    <property type="entry name" value="Cell-binding_unc_protein"/>
</dbReference>
<dbReference type="Pfam" id="PF13671">
    <property type="entry name" value="AAA_33"/>
    <property type="match status" value="1"/>
</dbReference>
<accession>A0ABW0P7D1</accession>
<name>A0ABW0P7D1_9HYPH</name>
<keyword evidence="3" id="KW-1185">Reference proteome</keyword>